<dbReference type="STRING" id="572544.Ilyop_1256"/>
<dbReference type="AlphaFoldDB" id="E3H9C8"/>
<keyword evidence="6" id="KW-0418">Kinase</keyword>
<dbReference type="InterPro" id="IPR003501">
    <property type="entry name" value="PTS_EIIB_2/3"/>
</dbReference>
<dbReference type="PANTHER" id="PTHR30181">
    <property type="entry name" value="MANNITOL PERMEASE IIC COMPONENT"/>
    <property type="match status" value="1"/>
</dbReference>
<evidence type="ECO:0000256" key="2">
    <source>
        <dbReference type="ARBA" id="ARBA00022553"/>
    </source>
</evidence>
<dbReference type="Gene3D" id="3.40.930.10">
    <property type="entry name" value="Mannitol-specific EII, Chain A"/>
    <property type="match status" value="1"/>
</dbReference>
<protein>
    <submittedName>
        <fullName evidence="10">Phosphoenolpyruvate-dependent sugar phosphotransferase system EIIA 2</fullName>
    </submittedName>
</protein>
<dbReference type="SUPFAM" id="SSF55804">
    <property type="entry name" value="Phoshotransferase/anion transport protein"/>
    <property type="match status" value="1"/>
</dbReference>
<keyword evidence="3" id="KW-0762">Sugar transport</keyword>
<dbReference type="GO" id="GO:0022872">
    <property type="term" value="F:protein-N(PI)-phosphohistidine-mannitol phosphotransferase system transmembrane transporter activity"/>
    <property type="evidence" value="ECO:0007669"/>
    <property type="project" value="InterPro"/>
</dbReference>
<dbReference type="GO" id="GO:0009401">
    <property type="term" value="P:phosphoenolpyruvate-dependent sugar phosphotransferase system"/>
    <property type="evidence" value="ECO:0007669"/>
    <property type="project" value="UniProtKB-KW"/>
</dbReference>
<dbReference type="RefSeq" id="WP_013387704.1">
    <property type="nucleotide sequence ID" value="NC_014632.1"/>
</dbReference>
<accession>E3H9C8</accession>
<gene>
    <name evidence="10" type="ordered locus">Ilyop_1256</name>
</gene>
<evidence type="ECO:0000256" key="4">
    <source>
        <dbReference type="ARBA" id="ARBA00022679"/>
    </source>
</evidence>
<evidence type="ECO:0000256" key="6">
    <source>
        <dbReference type="ARBA" id="ARBA00022777"/>
    </source>
</evidence>
<evidence type="ECO:0000259" key="8">
    <source>
        <dbReference type="PROSITE" id="PS51094"/>
    </source>
</evidence>
<evidence type="ECO:0000259" key="9">
    <source>
        <dbReference type="PROSITE" id="PS51099"/>
    </source>
</evidence>
<dbReference type="CDD" id="cd05567">
    <property type="entry name" value="PTS_IIB_mannitol"/>
    <property type="match status" value="1"/>
</dbReference>
<dbReference type="GO" id="GO:0016301">
    <property type="term" value="F:kinase activity"/>
    <property type="evidence" value="ECO:0007669"/>
    <property type="project" value="UniProtKB-KW"/>
</dbReference>
<dbReference type="KEGG" id="ipo:Ilyop_1256"/>
<dbReference type="OrthoDB" id="9814222at2"/>
<dbReference type="Gene3D" id="3.40.50.2300">
    <property type="match status" value="1"/>
</dbReference>
<feature type="transmembrane region" description="Helical" evidence="7">
    <location>
        <begin position="302"/>
        <end position="321"/>
    </location>
</feature>
<dbReference type="InterPro" id="IPR002178">
    <property type="entry name" value="PTS_EIIA_type-2_dom"/>
</dbReference>
<keyword evidence="2" id="KW-0597">Phosphoprotein</keyword>
<feature type="transmembrane region" description="Helical" evidence="7">
    <location>
        <begin position="256"/>
        <end position="282"/>
    </location>
</feature>
<feature type="transmembrane region" description="Helical" evidence="7">
    <location>
        <begin position="199"/>
        <end position="219"/>
    </location>
</feature>
<dbReference type="PANTHER" id="PTHR30181:SF2">
    <property type="entry name" value="PTS SYSTEM MANNITOL-SPECIFIC EIICBA COMPONENT"/>
    <property type="match status" value="1"/>
</dbReference>
<reference evidence="10 11" key="1">
    <citation type="journal article" date="2010" name="Stand. Genomic Sci.">
        <title>Complete genome sequence of Ilyobacter polytropus type strain (CuHbu1).</title>
        <authorList>
            <person name="Sikorski J."/>
            <person name="Chertkov O."/>
            <person name="Lapidus A."/>
            <person name="Nolan M."/>
            <person name="Lucas S."/>
            <person name="Del Rio T.G."/>
            <person name="Tice H."/>
            <person name="Cheng J.F."/>
            <person name="Tapia R."/>
            <person name="Han C."/>
            <person name="Goodwin L."/>
            <person name="Pitluck S."/>
            <person name="Liolios K."/>
            <person name="Ivanova N."/>
            <person name="Mavromatis K."/>
            <person name="Mikhailova N."/>
            <person name="Pati A."/>
            <person name="Chen A."/>
            <person name="Palaniappan K."/>
            <person name="Land M."/>
            <person name="Hauser L."/>
            <person name="Chang Y.J."/>
            <person name="Jeffries C.D."/>
            <person name="Brambilla E."/>
            <person name="Yasawong M."/>
            <person name="Rohde M."/>
            <person name="Pukall R."/>
            <person name="Spring S."/>
            <person name="Goker M."/>
            <person name="Woyke T."/>
            <person name="Bristow J."/>
            <person name="Eisen J.A."/>
            <person name="Markowitz V."/>
            <person name="Hugenholtz P."/>
            <person name="Kyrpides N.C."/>
            <person name="Klenk H.P."/>
        </authorList>
    </citation>
    <scope>NUCLEOTIDE SEQUENCE [LARGE SCALE GENOMIC DNA]</scope>
    <source>
        <strain evidence="11">ATCC 51220 / DSM 2926 / LMG 16218 / CuHBu1</strain>
    </source>
</reference>
<evidence type="ECO:0000256" key="3">
    <source>
        <dbReference type="ARBA" id="ARBA00022597"/>
    </source>
</evidence>
<proteinExistence type="predicted"/>
<dbReference type="InterPro" id="IPR050893">
    <property type="entry name" value="Sugar_PTS"/>
</dbReference>
<keyword evidence="7" id="KW-1133">Transmembrane helix</keyword>
<dbReference type="InterPro" id="IPR016152">
    <property type="entry name" value="PTrfase/Anion_transptr"/>
</dbReference>
<evidence type="ECO:0000256" key="1">
    <source>
        <dbReference type="ARBA" id="ARBA00022448"/>
    </source>
</evidence>
<keyword evidence="7" id="KW-0472">Membrane</keyword>
<keyword evidence="7" id="KW-0812">Transmembrane</keyword>
<keyword evidence="5" id="KW-0598">Phosphotransferase system</keyword>
<dbReference type="PROSITE" id="PS51094">
    <property type="entry name" value="PTS_EIIA_TYPE_2"/>
    <property type="match status" value="1"/>
</dbReference>
<keyword evidence="4" id="KW-0808">Transferase</keyword>
<feature type="domain" description="PTS EIIB type-2" evidence="9">
    <location>
        <begin position="354"/>
        <end position="450"/>
    </location>
</feature>
<dbReference type="CDD" id="cd00211">
    <property type="entry name" value="PTS_IIA_fru"/>
    <property type="match status" value="1"/>
</dbReference>
<evidence type="ECO:0000256" key="7">
    <source>
        <dbReference type="SAM" id="Phobius"/>
    </source>
</evidence>
<dbReference type="GO" id="GO:0090563">
    <property type="term" value="F:protein-phosphocysteine-sugar phosphotransferase activity"/>
    <property type="evidence" value="ECO:0007669"/>
    <property type="project" value="TreeGrafter"/>
</dbReference>
<dbReference type="PROSITE" id="PS51099">
    <property type="entry name" value="PTS_EIIB_TYPE_2"/>
    <property type="match status" value="1"/>
</dbReference>
<keyword evidence="1" id="KW-0813">Transport</keyword>
<dbReference type="EMBL" id="CP002281">
    <property type="protein sequence ID" value="ADO83037.1"/>
    <property type="molecule type" value="Genomic_DNA"/>
</dbReference>
<dbReference type="Proteomes" id="UP000006875">
    <property type="component" value="Chromosome"/>
</dbReference>
<organism evidence="10 11">
    <name type="scientific">Ilyobacter polytropus (strain ATCC 51220 / DSM 2926 / LMG 16218 / CuHBu1)</name>
    <dbReference type="NCBI Taxonomy" id="572544"/>
    <lineage>
        <taxon>Bacteria</taxon>
        <taxon>Fusobacteriati</taxon>
        <taxon>Fusobacteriota</taxon>
        <taxon>Fusobacteriia</taxon>
        <taxon>Fusobacteriales</taxon>
        <taxon>Fusobacteriaceae</taxon>
        <taxon>Ilyobacter</taxon>
    </lineage>
</organism>
<dbReference type="InterPro" id="IPR013011">
    <property type="entry name" value="PTS_EIIB_2"/>
</dbReference>
<dbReference type="Pfam" id="PF02302">
    <property type="entry name" value="PTS_IIB"/>
    <property type="match status" value="1"/>
</dbReference>
<dbReference type="InterPro" id="IPR029503">
    <property type="entry name" value="PTS_EIIB_mannitol"/>
</dbReference>
<dbReference type="Pfam" id="PF00359">
    <property type="entry name" value="PTS_EIIA_2"/>
    <property type="match status" value="1"/>
</dbReference>
<dbReference type="GO" id="GO:0005886">
    <property type="term" value="C:plasma membrane"/>
    <property type="evidence" value="ECO:0007669"/>
    <property type="project" value="TreeGrafter"/>
</dbReference>
<dbReference type="eggNOG" id="COG4668">
    <property type="taxonomic scope" value="Bacteria"/>
</dbReference>
<dbReference type="InterPro" id="IPR036095">
    <property type="entry name" value="PTS_EIIB-like_sf"/>
</dbReference>
<dbReference type="eggNOG" id="COG2213">
    <property type="taxonomic scope" value="Bacteria"/>
</dbReference>
<feature type="transmembrane region" description="Helical" evidence="7">
    <location>
        <begin position="37"/>
        <end position="55"/>
    </location>
</feature>
<keyword evidence="11" id="KW-1185">Reference proteome</keyword>
<evidence type="ECO:0000256" key="5">
    <source>
        <dbReference type="ARBA" id="ARBA00022683"/>
    </source>
</evidence>
<name>E3H9C8_ILYPC</name>
<dbReference type="SUPFAM" id="SSF52794">
    <property type="entry name" value="PTS system IIB component-like"/>
    <property type="match status" value="1"/>
</dbReference>
<evidence type="ECO:0000313" key="11">
    <source>
        <dbReference type="Proteomes" id="UP000006875"/>
    </source>
</evidence>
<evidence type="ECO:0000313" key="10">
    <source>
        <dbReference type="EMBL" id="ADO83037.1"/>
    </source>
</evidence>
<dbReference type="HOGENOM" id="CLU_028721_1_0_0"/>
<sequence length="601" mass="67812">MKIKLKKIPEFLSHIIVENIPLFIIIGILNFFDLGDLRLFLYKVIMPLVIAYTSGAAVEKKYGGITAVIIIGGVLSRYNVDTLLEPVFIGALSGFAIKKYHDFLEKYKFPGFEMLLNNLGVAFISLGLVIILNKVLPFYEGFRTIFYKNIISNLFKTGYLPLYSIIIEPAKVLFMNNFVNHGIFSVLGLSELNEKGKSIFFLLETNPGPGMGLLLAYFFREKEKKKKKEALSNIFIQSIGGIHEVYFPYVLRNLRLILPLILGGMSGIFLFSIFDSGLMGVASPGSIFLITVLTPAQNRLTLLLAVAVSASVTFFLSYIMIRQEDMARDKIKTNESKKLFPDIKTDFAQNKNYNSIYIVCDAGMGSSAMGATFLRRKLEKAGLKDINVGNCSIDKIKSENPDIIIVHRQLLERVKKEVNNAEIVIVDDFLDPKPYDLLVEKTKNYKTIKNPTTQEDKILEHSNIELGLKRIKKEEALKKIGESMIQRGYVEPYYLDSIFEREKISNTYLDNGIAIPHGTFEGKVYIKKTGIVIHQYPYGIDFENGNTAYVLIGIAALEDEHTEIISKIADIVEDEKLAETLTTAIEVEEIYKILCLEDDRA</sequence>
<feature type="transmembrane region" description="Helical" evidence="7">
    <location>
        <begin position="119"/>
        <end position="139"/>
    </location>
</feature>
<feature type="domain" description="PTS EIIA type-2" evidence="8">
    <location>
        <begin position="457"/>
        <end position="597"/>
    </location>
</feature>
<feature type="transmembrane region" description="Helical" evidence="7">
    <location>
        <begin position="12"/>
        <end position="31"/>
    </location>
</feature>